<dbReference type="AlphaFoldDB" id="A0A4S5CNH2"/>
<evidence type="ECO:0008006" key="3">
    <source>
        <dbReference type="Google" id="ProtNLM"/>
    </source>
</evidence>
<protein>
    <recommendedName>
        <fullName evidence="3">DUF3820 family protein</fullName>
    </recommendedName>
</protein>
<name>A0A4S5CNH2_AERVE</name>
<evidence type="ECO:0000313" key="2">
    <source>
        <dbReference type="Proteomes" id="UP000309618"/>
    </source>
</evidence>
<accession>A0A4S5CNH2</accession>
<gene>
    <name evidence="1" type="ORF">E8Q35_00490</name>
</gene>
<organism evidence="1 2">
    <name type="scientific">Aeromonas veronii</name>
    <dbReference type="NCBI Taxonomy" id="654"/>
    <lineage>
        <taxon>Bacteria</taxon>
        <taxon>Pseudomonadati</taxon>
        <taxon>Pseudomonadota</taxon>
        <taxon>Gammaproteobacteria</taxon>
        <taxon>Aeromonadales</taxon>
        <taxon>Aeromonadaceae</taxon>
        <taxon>Aeromonas</taxon>
    </lineage>
</organism>
<sequence length="76" mass="8651">MDWLSDEQVLLTLTNKMPYGKYQGRRIIDIPEPYLVWMAHSGFPAGKLGQTLALAYEIKLNGLESMIIPIINRMSV</sequence>
<dbReference type="Proteomes" id="UP000309618">
    <property type="component" value="Unassembled WGS sequence"/>
</dbReference>
<dbReference type="Pfam" id="PF12843">
    <property type="entry name" value="QSregVF_b"/>
    <property type="match status" value="1"/>
</dbReference>
<proteinExistence type="predicted"/>
<reference evidence="1 2" key="1">
    <citation type="submission" date="2019-04" db="EMBL/GenBank/DDBJ databases">
        <title>Comparative genomics of Aeromonas veronii strains pathogenic to fish.</title>
        <authorList>
            <person name="Cascarano M.C."/>
            <person name="Smyrli M."/>
            <person name="Katharios P."/>
        </authorList>
    </citation>
    <scope>NUCLEOTIDE SEQUENCE [LARGE SCALE GENOMIC DNA]</scope>
    <source>
        <strain evidence="1 2">XU1</strain>
    </source>
</reference>
<dbReference type="InterPro" id="IPR024530">
    <property type="entry name" value="QSregVF_b"/>
</dbReference>
<dbReference type="EMBL" id="SSUX01000001">
    <property type="protein sequence ID" value="THJ47577.1"/>
    <property type="molecule type" value="Genomic_DNA"/>
</dbReference>
<evidence type="ECO:0000313" key="1">
    <source>
        <dbReference type="EMBL" id="THJ47577.1"/>
    </source>
</evidence>
<comment type="caution">
    <text evidence="1">The sequence shown here is derived from an EMBL/GenBank/DDBJ whole genome shotgun (WGS) entry which is preliminary data.</text>
</comment>
<dbReference type="RefSeq" id="WP_047438333.1">
    <property type="nucleotide sequence ID" value="NZ_CP114182.1"/>
</dbReference>